<dbReference type="RefSeq" id="WP_103942583.1">
    <property type="nucleotide sequence ID" value="NZ_FNVO01000018.1"/>
</dbReference>
<keyword evidence="3" id="KW-1185">Reference proteome</keyword>
<name>A0A1H6DKB9_9ACTN</name>
<dbReference type="OrthoDB" id="153933at2"/>
<sequence>MSFPLDVLDLAESRRLGEPVRAFDARPDFRRAVTWLVLLGPAGVLLVASSLFYLVVGPRWLGAVGVLLAAAYLGGVGSIVRGAALRGRGLAVYAFEDGLVRLTPRGTSAHRWDELHSVTMAMVRPASRGRRTQWRFTVTGADGAHFVLGDELPGVRDLGEAIVAEVARRELPRRLAEVEEGRTVRFGPFTVDGTGVGKDGEDGKDGEVVPWESAGESGIGNGQVYVRRSDGTRAMSAAVGLVPDALVFVGLCRRMRDTAGSVPARRASR</sequence>
<evidence type="ECO:0000256" key="1">
    <source>
        <dbReference type="SAM" id="Phobius"/>
    </source>
</evidence>
<dbReference type="AlphaFoldDB" id="A0A1H6DKB9"/>
<dbReference type="EMBL" id="FNVO01000018">
    <property type="protein sequence ID" value="SEG85728.1"/>
    <property type="molecule type" value="Genomic_DNA"/>
</dbReference>
<gene>
    <name evidence="2" type="ORF">SAMN04489712_11868</name>
</gene>
<proteinExistence type="predicted"/>
<protein>
    <submittedName>
        <fullName evidence="2">Uncharacterized protein</fullName>
    </submittedName>
</protein>
<feature type="transmembrane region" description="Helical" evidence="1">
    <location>
        <begin position="33"/>
        <end position="54"/>
    </location>
</feature>
<dbReference type="Pfam" id="PF20226">
    <property type="entry name" value="DUF6585"/>
    <property type="match status" value="1"/>
</dbReference>
<keyword evidence="1" id="KW-0812">Transmembrane</keyword>
<reference evidence="3" key="1">
    <citation type="submission" date="2016-10" db="EMBL/GenBank/DDBJ databases">
        <authorList>
            <person name="Varghese N."/>
            <person name="Submissions S."/>
        </authorList>
    </citation>
    <scope>NUCLEOTIDE SEQUENCE [LARGE SCALE GENOMIC DNA]</scope>
    <source>
        <strain evidence="3">DSM 43163</strain>
    </source>
</reference>
<keyword evidence="1" id="KW-1133">Transmembrane helix</keyword>
<keyword evidence="1" id="KW-0472">Membrane</keyword>
<accession>A0A1H6DKB9</accession>
<organism evidence="2 3">
    <name type="scientific">Thermomonospora echinospora</name>
    <dbReference type="NCBI Taxonomy" id="1992"/>
    <lineage>
        <taxon>Bacteria</taxon>
        <taxon>Bacillati</taxon>
        <taxon>Actinomycetota</taxon>
        <taxon>Actinomycetes</taxon>
        <taxon>Streptosporangiales</taxon>
        <taxon>Thermomonosporaceae</taxon>
        <taxon>Thermomonospora</taxon>
    </lineage>
</organism>
<evidence type="ECO:0000313" key="2">
    <source>
        <dbReference type="EMBL" id="SEG85728.1"/>
    </source>
</evidence>
<feature type="transmembrane region" description="Helical" evidence="1">
    <location>
        <begin position="60"/>
        <end position="80"/>
    </location>
</feature>
<dbReference type="Proteomes" id="UP000236723">
    <property type="component" value="Unassembled WGS sequence"/>
</dbReference>
<dbReference type="InterPro" id="IPR046492">
    <property type="entry name" value="DUF6585"/>
</dbReference>
<evidence type="ECO:0000313" key="3">
    <source>
        <dbReference type="Proteomes" id="UP000236723"/>
    </source>
</evidence>